<dbReference type="RefSeq" id="WP_303976143.1">
    <property type="nucleotide sequence ID" value="NZ_JABZXR010000043.1"/>
</dbReference>
<dbReference type="AlphaFoldDB" id="A0A930LGG5"/>
<evidence type="ECO:0000313" key="2">
    <source>
        <dbReference type="Proteomes" id="UP000756427"/>
    </source>
</evidence>
<sequence>MASCKGMPAIAFIEFADMQGEIDLRTLPMGTLIITIGPTDTVSYEDRQYMKCQHTWVSPDGGQWDDRSLAEDIDGQTRAGRRAIVHYAPIC</sequence>
<dbReference type="Proteomes" id="UP000756427">
    <property type="component" value="Unassembled WGS sequence"/>
</dbReference>
<accession>A0A930LGG5</accession>
<reference evidence="1" key="1">
    <citation type="submission" date="2020-04" db="EMBL/GenBank/DDBJ databases">
        <title>Deep metagenomics examines the oral microbiome during advanced dental caries in children, revealing novel taxa and co-occurrences with host molecules.</title>
        <authorList>
            <person name="Baker J.L."/>
            <person name="Morton J.T."/>
            <person name="Dinis M."/>
            <person name="Alvarez R."/>
            <person name="Tran N.C."/>
            <person name="Knight R."/>
            <person name="Edlund A."/>
        </authorList>
    </citation>
    <scope>NUCLEOTIDE SEQUENCE</scope>
    <source>
        <strain evidence="1">JCVI_44_bin.2</strain>
    </source>
</reference>
<protein>
    <submittedName>
        <fullName evidence="1">Uncharacterized protein</fullName>
    </submittedName>
</protein>
<proteinExistence type="predicted"/>
<comment type="caution">
    <text evidence="1">The sequence shown here is derived from an EMBL/GenBank/DDBJ whole genome shotgun (WGS) entry which is preliminary data.</text>
</comment>
<dbReference type="EMBL" id="JABZXR010000043">
    <property type="protein sequence ID" value="MBF1664444.1"/>
    <property type="molecule type" value="Genomic_DNA"/>
</dbReference>
<organism evidence="1 2">
    <name type="scientific">Rothia mucilaginosa</name>
    <dbReference type="NCBI Taxonomy" id="43675"/>
    <lineage>
        <taxon>Bacteria</taxon>
        <taxon>Bacillati</taxon>
        <taxon>Actinomycetota</taxon>
        <taxon>Actinomycetes</taxon>
        <taxon>Micrococcales</taxon>
        <taxon>Micrococcaceae</taxon>
        <taxon>Rothia</taxon>
    </lineage>
</organism>
<evidence type="ECO:0000313" key="1">
    <source>
        <dbReference type="EMBL" id="MBF1664444.1"/>
    </source>
</evidence>
<gene>
    <name evidence="1" type="ORF">HXO64_07825</name>
</gene>
<name>A0A930LGG5_9MICC</name>